<evidence type="ECO:0000313" key="5">
    <source>
        <dbReference type="EMBL" id="MBB4679857.1"/>
    </source>
</evidence>
<dbReference type="RefSeq" id="WP_185005557.1">
    <property type="nucleotide sequence ID" value="NZ_BAAAUI010000043.1"/>
</dbReference>
<dbReference type="Pfam" id="PF00392">
    <property type="entry name" value="GntR"/>
    <property type="match status" value="1"/>
</dbReference>
<dbReference type="Gene3D" id="1.10.10.10">
    <property type="entry name" value="Winged helix-like DNA-binding domain superfamily/Winged helix DNA-binding domain"/>
    <property type="match status" value="1"/>
</dbReference>
<dbReference type="AlphaFoldDB" id="A0A7W7CER4"/>
<dbReference type="SMART" id="SM00345">
    <property type="entry name" value="HTH_GNTR"/>
    <property type="match status" value="1"/>
</dbReference>
<dbReference type="GO" id="GO:0003677">
    <property type="term" value="F:DNA binding"/>
    <property type="evidence" value="ECO:0007669"/>
    <property type="project" value="UniProtKB-KW"/>
</dbReference>
<organism evidence="5 6">
    <name type="scientific">Crossiella cryophila</name>
    <dbReference type="NCBI Taxonomy" id="43355"/>
    <lineage>
        <taxon>Bacteria</taxon>
        <taxon>Bacillati</taxon>
        <taxon>Actinomycetota</taxon>
        <taxon>Actinomycetes</taxon>
        <taxon>Pseudonocardiales</taxon>
        <taxon>Pseudonocardiaceae</taxon>
        <taxon>Crossiella</taxon>
    </lineage>
</organism>
<dbReference type="Pfam" id="PF07702">
    <property type="entry name" value="UTRA"/>
    <property type="match status" value="1"/>
</dbReference>
<dbReference type="GO" id="GO:0045892">
    <property type="term" value="P:negative regulation of DNA-templated transcription"/>
    <property type="evidence" value="ECO:0007669"/>
    <property type="project" value="TreeGrafter"/>
</dbReference>
<dbReference type="PANTHER" id="PTHR44846">
    <property type="entry name" value="MANNOSYL-D-GLYCERATE TRANSPORT/METABOLISM SYSTEM REPRESSOR MNGR-RELATED"/>
    <property type="match status" value="1"/>
</dbReference>
<dbReference type="InterPro" id="IPR036390">
    <property type="entry name" value="WH_DNA-bd_sf"/>
</dbReference>
<accession>A0A7W7CER4</accession>
<dbReference type="InterPro" id="IPR011663">
    <property type="entry name" value="UTRA"/>
</dbReference>
<dbReference type="Proteomes" id="UP000533598">
    <property type="component" value="Unassembled WGS sequence"/>
</dbReference>
<dbReference type="SUPFAM" id="SSF64288">
    <property type="entry name" value="Chorismate lyase-like"/>
    <property type="match status" value="1"/>
</dbReference>
<evidence type="ECO:0000313" key="6">
    <source>
        <dbReference type="Proteomes" id="UP000533598"/>
    </source>
</evidence>
<dbReference type="CDD" id="cd07377">
    <property type="entry name" value="WHTH_GntR"/>
    <property type="match status" value="1"/>
</dbReference>
<proteinExistence type="predicted"/>
<feature type="domain" description="HTH gntR-type" evidence="4">
    <location>
        <begin position="109"/>
        <end position="175"/>
    </location>
</feature>
<dbReference type="Gene3D" id="3.40.1410.10">
    <property type="entry name" value="Chorismate lyase-like"/>
    <property type="match status" value="1"/>
</dbReference>
<reference evidence="5 6" key="1">
    <citation type="submission" date="2020-08" db="EMBL/GenBank/DDBJ databases">
        <title>Sequencing the genomes of 1000 actinobacteria strains.</title>
        <authorList>
            <person name="Klenk H.-P."/>
        </authorList>
    </citation>
    <scope>NUCLEOTIDE SEQUENCE [LARGE SCALE GENOMIC DNA]</scope>
    <source>
        <strain evidence="5 6">DSM 44230</strain>
    </source>
</reference>
<dbReference type="InterPro" id="IPR028978">
    <property type="entry name" value="Chorismate_lyase_/UTRA_dom_sf"/>
</dbReference>
<sequence length="339" mass="37153">MTLSLPALATHTPALTATWWTRGEGAELIVQLTGRTSLDLCAHQRTESADRVTVRLAGIPFGPAREREVLTTLRLRLDSPLRGRAVLLVVDGRQITITAAPSWTAPAEEPRYYWAKARIMELIDQLGPGAALPSERDLVQRLGVARMTLRQAMIELASEGRVSRKRGSGTFVAAPKLVQDLAAAGCDRAQLGQDNPARLLVTQEYLPADLELALQLGLAPGELVLHLRRLLVNGPDTLLLESSYLPADRFPGLTSVFDPAESLLDCLREHYDVTVARTVDQISAALCDPHEATLLDVAPTVPMLALDRIGYDRTGVPVHRVRSLFRGDRFSLQVHNEHP</sequence>
<gene>
    <name evidence="5" type="ORF">HNR67_005975</name>
</gene>
<name>A0A7W7CER4_9PSEU</name>
<keyword evidence="3" id="KW-0804">Transcription</keyword>
<dbReference type="PROSITE" id="PS50949">
    <property type="entry name" value="HTH_GNTR"/>
    <property type="match status" value="1"/>
</dbReference>
<dbReference type="SUPFAM" id="SSF46785">
    <property type="entry name" value="Winged helix' DNA-binding domain"/>
    <property type="match status" value="1"/>
</dbReference>
<evidence type="ECO:0000259" key="4">
    <source>
        <dbReference type="PROSITE" id="PS50949"/>
    </source>
</evidence>
<dbReference type="InterPro" id="IPR000524">
    <property type="entry name" value="Tscrpt_reg_HTH_GntR"/>
</dbReference>
<dbReference type="InterPro" id="IPR036388">
    <property type="entry name" value="WH-like_DNA-bd_sf"/>
</dbReference>
<keyword evidence="6" id="KW-1185">Reference proteome</keyword>
<evidence type="ECO:0000256" key="1">
    <source>
        <dbReference type="ARBA" id="ARBA00023015"/>
    </source>
</evidence>
<dbReference type="EMBL" id="JACHMH010000001">
    <property type="protein sequence ID" value="MBB4679857.1"/>
    <property type="molecule type" value="Genomic_DNA"/>
</dbReference>
<evidence type="ECO:0000256" key="3">
    <source>
        <dbReference type="ARBA" id="ARBA00023163"/>
    </source>
</evidence>
<dbReference type="SMART" id="SM00866">
    <property type="entry name" value="UTRA"/>
    <property type="match status" value="1"/>
</dbReference>
<keyword evidence="1" id="KW-0805">Transcription regulation</keyword>
<comment type="caution">
    <text evidence="5">The sequence shown here is derived from an EMBL/GenBank/DDBJ whole genome shotgun (WGS) entry which is preliminary data.</text>
</comment>
<dbReference type="PRINTS" id="PR00035">
    <property type="entry name" value="HTHGNTR"/>
</dbReference>
<dbReference type="PANTHER" id="PTHR44846:SF1">
    <property type="entry name" value="MANNOSYL-D-GLYCERATE TRANSPORT_METABOLISM SYSTEM REPRESSOR MNGR-RELATED"/>
    <property type="match status" value="1"/>
</dbReference>
<keyword evidence="2" id="KW-0238">DNA-binding</keyword>
<dbReference type="InterPro" id="IPR050679">
    <property type="entry name" value="Bact_HTH_transcr_reg"/>
</dbReference>
<evidence type="ECO:0000256" key="2">
    <source>
        <dbReference type="ARBA" id="ARBA00023125"/>
    </source>
</evidence>
<dbReference type="GO" id="GO:0003700">
    <property type="term" value="F:DNA-binding transcription factor activity"/>
    <property type="evidence" value="ECO:0007669"/>
    <property type="project" value="InterPro"/>
</dbReference>
<protein>
    <submittedName>
        <fullName evidence="5">GntR family transcriptional regulator</fullName>
    </submittedName>
</protein>